<dbReference type="RefSeq" id="WP_100916240.1">
    <property type="nucleotide sequence ID" value="NZ_CP025057.1"/>
</dbReference>
<keyword evidence="1" id="KW-0472">Membrane</keyword>
<evidence type="ECO:0000313" key="3">
    <source>
        <dbReference type="Proteomes" id="UP000231823"/>
    </source>
</evidence>
<sequence length="86" mass="9540">MALENFIIKNLSIGLLSLFAFDLFISGLALLICVFSKSNKKTISINWCLTMIMCFSIILGPIGFAISPGDYAYAIDNLNFLIVERN</sequence>
<reference evidence="2 3" key="1">
    <citation type="submission" date="2017-12" db="EMBL/GenBank/DDBJ databases">
        <title>Complete genome sequence of Spiroplasma floricola 23-6 (ATCC 29989).</title>
        <authorList>
            <person name="Tsai Y.-M."/>
            <person name="Wu P.-S."/>
            <person name="Lo W.-S."/>
            <person name="Kuo C.-H."/>
        </authorList>
    </citation>
    <scope>NUCLEOTIDE SEQUENCE [LARGE SCALE GENOMIC DNA]</scope>
    <source>
        <strain evidence="2 3">23-6</strain>
    </source>
</reference>
<name>A0A2K8SDE7_9MOLU</name>
<evidence type="ECO:0000313" key="2">
    <source>
        <dbReference type="EMBL" id="AUB31248.1"/>
    </source>
</evidence>
<evidence type="ECO:0000256" key="1">
    <source>
        <dbReference type="SAM" id="Phobius"/>
    </source>
</evidence>
<dbReference type="AlphaFoldDB" id="A0A2K8SDE7"/>
<dbReference type="Proteomes" id="UP000231823">
    <property type="component" value="Chromosome"/>
</dbReference>
<dbReference type="EMBL" id="CP025057">
    <property type="protein sequence ID" value="AUB31248.1"/>
    <property type="molecule type" value="Genomic_DNA"/>
</dbReference>
<organism evidence="2 3">
    <name type="scientific">Spiroplasma floricola 23-6</name>
    <dbReference type="NCBI Taxonomy" id="1336749"/>
    <lineage>
        <taxon>Bacteria</taxon>
        <taxon>Bacillati</taxon>
        <taxon>Mycoplasmatota</taxon>
        <taxon>Mollicutes</taxon>
        <taxon>Entomoplasmatales</taxon>
        <taxon>Spiroplasmataceae</taxon>
        <taxon>Spiroplasma</taxon>
    </lineage>
</organism>
<protein>
    <submittedName>
        <fullName evidence="2">Uncharacterized protein</fullName>
    </submittedName>
</protein>
<accession>A0A2K8SDE7</accession>
<feature type="transmembrane region" description="Helical" evidence="1">
    <location>
        <begin position="12"/>
        <end position="35"/>
    </location>
</feature>
<keyword evidence="1" id="KW-0812">Transmembrane</keyword>
<dbReference type="KEGG" id="sfz:SFLOR_v1c01870"/>
<feature type="transmembrane region" description="Helical" evidence="1">
    <location>
        <begin position="47"/>
        <end position="66"/>
    </location>
</feature>
<gene>
    <name evidence="2" type="ORF">SFLOR_v1c01870</name>
</gene>
<keyword evidence="3" id="KW-1185">Reference proteome</keyword>
<keyword evidence="1" id="KW-1133">Transmembrane helix</keyword>
<proteinExistence type="predicted"/>